<keyword evidence="3" id="KW-1185">Reference proteome</keyword>
<reference evidence="2 3" key="1">
    <citation type="submission" date="2019-02" db="EMBL/GenBank/DDBJ databases">
        <title>Genomic Encyclopedia of Type Strains, Phase IV (KMG-IV): sequencing the most valuable type-strain genomes for metagenomic binning, comparative biology and taxonomic classification.</title>
        <authorList>
            <person name="Goeker M."/>
        </authorList>
    </citation>
    <scope>NUCLEOTIDE SEQUENCE [LARGE SCALE GENOMIC DNA]</scope>
    <source>
        <strain evidence="2 3">DSM 23814</strain>
    </source>
</reference>
<evidence type="ECO:0000313" key="2">
    <source>
        <dbReference type="EMBL" id="RZT91728.1"/>
    </source>
</evidence>
<dbReference type="EMBL" id="SHKO01000005">
    <property type="protein sequence ID" value="RZT91728.1"/>
    <property type="molecule type" value="Genomic_DNA"/>
</dbReference>
<comment type="caution">
    <text evidence="2">The sequence shown here is derived from an EMBL/GenBank/DDBJ whole genome shotgun (WGS) entry which is preliminary data.</text>
</comment>
<dbReference type="RefSeq" id="WP_165393172.1">
    <property type="nucleotide sequence ID" value="NZ_SHKO01000005.1"/>
</dbReference>
<evidence type="ECO:0000313" key="3">
    <source>
        <dbReference type="Proteomes" id="UP000293398"/>
    </source>
</evidence>
<sequence length="46" mass="5134">MVTRKIGRDAETGQFKPVRQAEKDKKGSIVETIKIPSKPAPAKNRK</sequence>
<protein>
    <submittedName>
        <fullName evidence="2">Uncharacterized protein</fullName>
    </submittedName>
</protein>
<dbReference type="AlphaFoldDB" id="A0A4Q7VAL3"/>
<evidence type="ECO:0000256" key="1">
    <source>
        <dbReference type="SAM" id="MobiDB-lite"/>
    </source>
</evidence>
<accession>A0A4Q7VAL3</accession>
<proteinExistence type="predicted"/>
<feature type="region of interest" description="Disordered" evidence="1">
    <location>
        <begin position="1"/>
        <end position="46"/>
    </location>
</feature>
<feature type="compositionally biased region" description="Basic and acidic residues" evidence="1">
    <location>
        <begin position="1"/>
        <end position="11"/>
    </location>
</feature>
<feature type="compositionally biased region" description="Basic and acidic residues" evidence="1">
    <location>
        <begin position="19"/>
        <end position="28"/>
    </location>
</feature>
<gene>
    <name evidence="2" type="ORF">EV681_4488</name>
</gene>
<name>A0A4Q7VAL3_9BURK</name>
<dbReference type="Proteomes" id="UP000293398">
    <property type="component" value="Unassembled WGS sequence"/>
</dbReference>
<organism evidence="2 3">
    <name type="scientific">Advenella incenata</name>
    <dbReference type="NCBI Taxonomy" id="267800"/>
    <lineage>
        <taxon>Bacteria</taxon>
        <taxon>Pseudomonadati</taxon>
        <taxon>Pseudomonadota</taxon>
        <taxon>Betaproteobacteria</taxon>
        <taxon>Burkholderiales</taxon>
        <taxon>Alcaligenaceae</taxon>
    </lineage>
</organism>